<dbReference type="Proteomes" id="UP000015106">
    <property type="component" value="Chromosome 6"/>
</dbReference>
<evidence type="ECO:0000313" key="4">
    <source>
        <dbReference type="Proteomes" id="UP000015106"/>
    </source>
</evidence>
<keyword evidence="4" id="KW-1185">Reference proteome</keyword>
<feature type="domain" description="Reverse transcriptase Ty1/copia-type" evidence="2">
    <location>
        <begin position="88"/>
        <end position="161"/>
    </location>
</feature>
<feature type="region of interest" description="Disordered" evidence="1">
    <location>
        <begin position="1"/>
        <end position="22"/>
    </location>
</feature>
<dbReference type="Gramene" id="TuG1812G0600000927.01.T01">
    <property type="protein sequence ID" value="TuG1812G0600000927.01.T01.cds401278"/>
    <property type="gene ID" value="TuG1812G0600000927.01"/>
</dbReference>
<evidence type="ECO:0000256" key="1">
    <source>
        <dbReference type="SAM" id="MobiDB-lite"/>
    </source>
</evidence>
<reference evidence="3" key="2">
    <citation type="submission" date="2018-03" db="EMBL/GenBank/DDBJ databases">
        <title>The Triticum urartu genome reveals the dynamic nature of wheat genome evolution.</title>
        <authorList>
            <person name="Ling H."/>
            <person name="Ma B."/>
            <person name="Shi X."/>
            <person name="Liu H."/>
            <person name="Dong L."/>
            <person name="Sun H."/>
            <person name="Cao Y."/>
            <person name="Gao Q."/>
            <person name="Zheng S."/>
            <person name="Li Y."/>
            <person name="Yu Y."/>
            <person name="Du H."/>
            <person name="Qi M."/>
            <person name="Li Y."/>
            <person name="Yu H."/>
            <person name="Cui Y."/>
            <person name="Wang N."/>
            <person name="Chen C."/>
            <person name="Wu H."/>
            <person name="Zhao Y."/>
            <person name="Zhang J."/>
            <person name="Li Y."/>
            <person name="Zhou W."/>
            <person name="Zhang B."/>
            <person name="Hu W."/>
            <person name="Eijk M."/>
            <person name="Tang J."/>
            <person name="Witsenboer H."/>
            <person name="Zhao S."/>
            <person name="Li Z."/>
            <person name="Zhang A."/>
            <person name="Wang D."/>
            <person name="Liang C."/>
        </authorList>
    </citation>
    <scope>NUCLEOTIDE SEQUENCE [LARGE SCALE GENOMIC DNA]</scope>
    <source>
        <strain evidence="3">cv. G1812</strain>
    </source>
</reference>
<protein>
    <recommendedName>
        <fullName evidence="2">Reverse transcriptase Ty1/copia-type domain-containing protein</fullName>
    </recommendedName>
</protein>
<sequence>MSPSTPSRTYDPDDGWVTPPTVDDLDAEGVPVRFKSMEYVIDHAPECTLEYSGLCLSAAEEPASVEDALDEPAWRGAMEAKMDLIRSNDTWDLASLPARHRAIGLKWVFKVKHDPAGNIVKHKARLVAKVHAQRQGVDFDEVFAPVARLETVRLLLAVTAQ</sequence>
<evidence type="ECO:0000259" key="2">
    <source>
        <dbReference type="Pfam" id="PF07727"/>
    </source>
</evidence>
<reference evidence="3" key="3">
    <citation type="submission" date="2022-06" db="UniProtKB">
        <authorList>
            <consortium name="EnsemblPlants"/>
        </authorList>
    </citation>
    <scope>IDENTIFICATION</scope>
</reference>
<accession>A0A8R7UNS5</accession>
<name>A0A8R7UNS5_TRIUA</name>
<reference evidence="4" key="1">
    <citation type="journal article" date="2013" name="Nature">
        <title>Draft genome of the wheat A-genome progenitor Triticum urartu.</title>
        <authorList>
            <person name="Ling H.Q."/>
            <person name="Zhao S."/>
            <person name="Liu D."/>
            <person name="Wang J."/>
            <person name="Sun H."/>
            <person name="Zhang C."/>
            <person name="Fan H."/>
            <person name="Li D."/>
            <person name="Dong L."/>
            <person name="Tao Y."/>
            <person name="Gao C."/>
            <person name="Wu H."/>
            <person name="Li Y."/>
            <person name="Cui Y."/>
            <person name="Guo X."/>
            <person name="Zheng S."/>
            <person name="Wang B."/>
            <person name="Yu K."/>
            <person name="Liang Q."/>
            <person name="Yang W."/>
            <person name="Lou X."/>
            <person name="Chen J."/>
            <person name="Feng M."/>
            <person name="Jian J."/>
            <person name="Zhang X."/>
            <person name="Luo G."/>
            <person name="Jiang Y."/>
            <person name="Liu J."/>
            <person name="Wang Z."/>
            <person name="Sha Y."/>
            <person name="Zhang B."/>
            <person name="Wu H."/>
            <person name="Tang D."/>
            <person name="Shen Q."/>
            <person name="Xue P."/>
            <person name="Zou S."/>
            <person name="Wang X."/>
            <person name="Liu X."/>
            <person name="Wang F."/>
            <person name="Yang Y."/>
            <person name="An X."/>
            <person name="Dong Z."/>
            <person name="Zhang K."/>
            <person name="Zhang X."/>
            <person name="Luo M.C."/>
            <person name="Dvorak J."/>
            <person name="Tong Y."/>
            <person name="Wang J."/>
            <person name="Yang H."/>
            <person name="Li Z."/>
            <person name="Wang D."/>
            <person name="Zhang A."/>
            <person name="Wang J."/>
        </authorList>
    </citation>
    <scope>NUCLEOTIDE SEQUENCE</scope>
    <source>
        <strain evidence="4">cv. G1812</strain>
    </source>
</reference>
<dbReference type="Pfam" id="PF07727">
    <property type="entry name" value="RVT_2"/>
    <property type="match status" value="1"/>
</dbReference>
<evidence type="ECO:0000313" key="3">
    <source>
        <dbReference type="EnsemblPlants" id="TuG1812G0600000927.01.T01.cds401278"/>
    </source>
</evidence>
<proteinExistence type="predicted"/>
<organism evidence="3 4">
    <name type="scientific">Triticum urartu</name>
    <name type="common">Red wild einkorn</name>
    <name type="synonym">Crithodium urartu</name>
    <dbReference type="NCBI Taxonomy" id="4572"/>
    <lineage>
        <taxon>Eukaryota</taxon>
        <taxon>Viridiplantae</taxon>
        <taxon>Streptophyta</taxon>
        <taxon>Embryophyta</taxon>
        <taxon>Tracheophyta</taxon>
        <taxon>Spermatophyta</taxon>
        <taxon>Magnoliopsida</taxon>
        <taxon>Liliopsida</taxon>
        <taxon>Poales</taxon>
        <taxon>Poaceae</taxon>
        <taxon>BOP clade</taxon>
        <taxon>Pooideae</taxon>
        <taxon>Triticodae</taxon>
        <taxon>Triticeae</taxon>
        <taxon>Triticinae</taxon>
        <taxon>Triticum</taxon>
    </lineage>
</organism>
<dbReference type="InterPro" id="IPR013103">
    <property type="entry name" value="RVT_2"/>
</dbReference>
<dbReference type="AlphaFoldDB" id="A0A8R7UNS5"/>
<dbReference type="EnsemblPlants" id="TuG1812G0600000927.01.T01">
    <property type="protein sequence ID" value="TuG1812G0600000927.01.T01.cds401278"/>
    <property type="gene ID" value="TuG1812G0600000927.01"/>
</dbReference>